<protein>
    <submittedName>
        <fullName evidence="3">Reverse transcriptase domain-containing protein</fullName>
    </submittedName>
</protein>
<dbReference type="GO" id="GO:0003964">
    <property type="term" value="F:RNA-directed DNA polymerase activity"/>
    <property type="evidence" value="ECO:0007669"/>
    <property type="project" value="UniProtKB-KW"/>
</dbReference>
<dbReference type="Proteomes" id="UP001077788">
    <property type="component" value="Unassembled WGS sequence"/>
</dbReference>
<keyword evidence="3" id="KW-0548">Nucleotidyltransferase</keyword>
<organism evidence="3 4">
    <name type="scientific">Actinobacillus pleuropneumoniae</name>
    <name type="common">Haemophilus pleuropneumoniae</name>
    <dbReference type="NCBI Taxonomy" id="715"/>
    <lineage>
        <taxon>Bacteria</taxon>
        <taxon>Pseudomonadati</taxon>
        <taxon>Pseudomonadota</taxon>
        <taxon>Gammaproteobacteria</taxon>
        <taxon>Pasteurellales</taxon>
        <taxon>Pasteurellaceae</taxon>
        <taxon>Actinobacillus</taxon>
    </lineage>
</organism>
<dbReference type="Pfam" id="PF07727">
    <property type="entry name" value="RVT_2"/>
    <property type="match status" value="1"/>
</dbReference>
<feature type="non-terminal residue" evidence="3">
    <location>
        <position position="141"/>
    </location>
</feature>
<proteinExistence type="predicted"/>
<feature type="region of interest" description="Disordered" evidence="1">
    <location>
        <begin position="17"/>
        <end position="43"/>
    </location>
</feature>
<gene>
    <name evidence="3" type="ORF">OYG11_12220</name>
</gene>
<comment type="caution">
    <text evidence="3">The sequence shown here is derived from an EMBL/GenBank/DDBJ whole genome shotgun (WGS) entry which is preliminary data.</text>
</comment>
<evidence type="ECO:0000256" key="1">
    <source>
        <dbReference type="SAM" id="MobiDB-lite"/>
    </source>
</evidence>
<sequence>MLDDITGKVMVLENHNGQQLEQQPQQQQALQTPKSGVRRSTRISRPLERYSPSLYYLLLTDSGEPECYEEAVQVETRKKWEQAMKEEMDSLAHNQTWDLVRFPAGKTTLQNKCVYRLKEEYGGRKRYKARLVVKGFAQKKG</sequence>
<feature type="domain" description="Reverse transcriptase Ty1/copia-type" evidence="2">
    <location>
        <begin position="94"/>
        <end position="140"/>
    </location>
</feature>
<accession>A0A9Q4DK10</accession>
<keyword evidence="3" id="KW-0695">RNA-directed DNA polymerase</keyword>
<dbReference type="InterPro" id="IPR013103">
    <property type="entry name" value="RVT_2"/>
</dbReference>
<reference evidence="3" key="2">
    <citation type="submission" date="2022-12" db="EMBL/GenBank/DDBJ databases">
        <authorList>
            <person name="Kardos G."/>
            <person name="Sarkozi R."/>
            <person name="Laczko L."/>
            <person name="Marton S."/>
            <person name="Makrai L."/>
            <person name="Banyai K."/>
            <person name="Fodor L."/>
        </authorList>
    </citation>
    <scope>NUCLEOTIDE SEQUENCE</scope>
    <source>
        <strain evidence="3">84/14</strain>
    </source>
</reference>
<keyword evidence="3" id="KW-0808">Transferase</keyword>
<evidence type="ECO:0000259" key="2">
    <source>
        <dbReference type="Pfam" id="PF07727"/>
    </source>
</evidence>
<dbReference type="EMBL" id="JAPQFC010000917">
    <property type="protein sequence ID" value="MCY6524964.1"/>
    <property type="molecule type" value="Genomic_DNA"/>
</dbReference>
<dbReference type="AlphaFoldDB" id="A0A9Q4DK10"/>
<feature type="compositionally biased region" description="Low complexity" evidence="1">
    <location>
        <begin position="18"/>
        <end position="31"/>
    </location>
</feature>
<evidence type="ECO:0000313" key="3">
    <source>
        <dbReference type="EMBL" id="MCY6524964.1"/>
    </source>
</evidence>
<evidence type="ECO:0000313" key="4">
    <source>
        <dbReference type="Proteomes" id="UP001077788"/>
    </source>
</evidence>
<reference evidence="3" key="1">
    <citation type="journal article" date="2021" name="Vet Sci">
        <title>O-Serogroups and Pathovirotypes of Escherichia coli Isolated from Post-Weaning Piglets Showing Diarrhoea and/or Oedema in South Korea.</title>
        <authorList>
            <person name="Byun J.W."/>
            <person name="Moon B.Y."/>
            <person name="Do K.H."/>
            <person name="Lee K."/>
            <person name="Lee H.Y."/>
            <person name="Kim W.I."/>
            <person name="So B."/>
            <person name="Lee W.K."/>
        </authorList>
    </citation>
    <scope>NUCLEOTIDE SEQUENCE</scope>
    <source>
        <strain evidence="3">84/14</strain>
    </source>
</reference>
<name>A0A9Q4DK10_ACTPL</name>